<evidence type="ECO:0000313" key="1">
    <source>
        <dbReference type="EMBL" id="KAI7940090.1"/>
    </source>
</evidence>
<dbReference type="Proteomes" id="UP001060170">
    <property type="component" value="Chromosome 14"/>
</dbReference>
<comment type="caution">
    <text evidence="1">The sequence shown here is derived from an EMBL/GenBank/DDBJ whole genome shotgun (WGS) entry which is preliminary data.</text>
</comment>
<name>A0ACC0DWI1_9BASI</name>
<accession>A0ACC0DWI1</accession>
<reference evidence="2" key="1">
    <citation type="journal article" date="2018" name="BMC Genomics">
        <title>Genomic insights into host adaptation between the wheat stripe rust pathogen (Puccinia striiformis f. sp. tritici) and the barley stripe rust pathogen (Puccinia striiformis f. sp. hordei).</title>
        <authorList>
            <person name="Xia C."/>
            <person name="Wang M."/>
            <person name="Yin C."/>
            <person name="Cornejo O.E."/>
            <person name="Hulbert S.H."/>
            <person name="Chen X."/>
        </authorList>
    </citation>
    <scope>NUCLEOTIDE SEQUENCE [LARGE SCALE GENOMIC DNA]</scope>
    <source>
        <strain evidence="2">93-210</strain>
    </source>
</reference>
<organism evidence="1 2">
    <name type="scientific">Puccinia striiformis f. sp. tritici</name>
    <dbReference type="NCBI Taxonomy" id="168172"/>
    <lineage>
        <taxon>Eukaryota</taxon>
        <taxon>Fungi</taxon>
        <taxon>Dikarya</taxon>
        <taxon>Basidiomycota</taxon>
        <taxon>Pucciniomycotina</taxon>
        <taxon>Pucciniomycetes</taxon>
        <taxon>Pucciniales</taxon>
        <taxon>Pucciniaceae</taxon>
        <taxon>Puccinia</taxon>
    </lineage>
</organism>
<sequence length="155" mass="16967">MIFNKYSIEYILGLIFNKVVSALFNIGVDFLIDPITNAVLKIILHSNIPGEVPWSLVLTDEASDVAVSTDKAGHTNQQIRASFAPKEPDPYKSDGLDGPGNPCDSFDSHAAHESRSQKVSELSTDTFSNMIEPAMPADAFTDILDSYLKSLKMTM</sequence>
<proteinExistence type="predicted"/>
<keyword evidence="2" id="KW-1185">Reference proteome</keyword>
<reference evidence="2" key="2">
    <citation type="journal article" date="2018" name="Mol. Plant Microbe Interact.">
        <title>Genome sequence resources for the wheat stripe rust pathogen (Puccinia striiformis f. sp. tritici) and the barley stripe rust pathogen (Puccinia striiformis f. sp. hordei).</title>
        <authorList>
            <person name="Xia C."/>
            <person name="Wang M."/>
            <person name="Yin C."/>
            <person name="Cornejo O.E."/>
            <person name="Hulbert S.H."/>
            <person name="Chen X."/>
        </authorList>
    </citation>
    <scope>NUCLEOTIDE SEQUENCE [LARGE SCALE GENOMIC DNA]</scope>
    <source>
        <strain evidence="2">93-210</strain>
    </source>
</reference>
<gene>
    <name evidence="1" type="ORF">MJO28_013742</name>
</gene>
<evidence type="ECO:0000313" key="2">
    <source>
        <dbReference type="Proteomes" id="UP001060170"/>
    </source>
</evidence>
<protein>
    <submittedName>
        <fullName evidence="1">Uncharacterized protein</fullName>
    </submittedName>
</protein>
<reference evidence="1 2" key="3">
    <citation type="journal article" date="2022" name="Microbiol. Spectr.">
        <title>Folding features and dynamics of 3D genome architecture in plant fungal pathogens.</title>
        <authorList>
            <person name="Xia C."/>
        </authorList>
    </citation>
    <scope>NUCLEOTIDE SEQUENCE [LARGE SCALE GENOMIC DNA]</scope>
    <source>
        <strain evidence="1 2">93-210</strain>
    </source>
</reference>
<dbReference type="EMBL" id="CM045878">
    <property type="protein sequence ID" value="KAI7940090.1"/>
    <property type="molecule type" value="Genomic_DNA"/>
</dbReference>